<feature type="domain" description="Phospholipase/carboxylesterase/thioesterase" evidence="3">
    <location>
        <begin position="14"/>
        <end position="215"/>
    </location>
</feature>
<protein>
    <submittedName>
        <fullName evidence="4">Carboxylesterase 2</fullName>
        <ecNumber evidence="4">3.1.1.1</ecNumber>
    </submittedName>
</protein>
<keyword evidence="2 4" id="KW-0378">Hydrolase</keyword>
<dbReference type="Gene3D" id="3.40.50.1820">
    <property type="entry name" value="alpha/beta hydrolase"/>
    <property type="match status" value="1"/>
</dbReference>
<organism evidence="4 5">
    <name type="scientific">Aliiroseovarius pelagivivens</name>
    <dbReference type="NCBI Taxonomy" id="1639690"/>
    <lineage>
        <taxon>Bacteria</taxon>
        <taxon>Pseudomonadati</taxon>
        <taxon>Pseudomonadota</taxon>
        <taxon>Alphaproteobacteria</taxon>
        <taxon>Rhodobacterales</taxon>
        <taxon>Paracoccaceae</taxon>
        <taxon>Aliiroseovarius</taxon>
    </lineage>
</organism>
<dbReference type="InterPro" id="IPR050565">
    <property type="entry name" value="LYPA1-2/EST-like"/>
</dbReference>
<dbReference type="Pfam" id="PF02230">
    <property type="entry name" value="Abhydrolase_2"/>
    <property type="match status" value="1"/>
</dbReference>
<dbReference type="AlphaFoldDB" id="A0A2R8AJJ8"/>
<dbReference type="PANTHER" id="PTHR10655:SF17">
    <property type="entry name" value="LYSOPHOSPHOLIPASE-LIKE PROTEIN 1"/>
    <property type="match status" value="1"/>
</dbReference>
<gene>
    <name evidence="4" type="primary">estB</name>
    <name evidence="4" type="ORF">ALP8811_01191</name>
</gene>
<evidence type="ECO:0000259" key="3">
    <source>
        <dbReference type="Pfam" id="PF02230"/>
    </source>
</evidence>
<dbReference type="GO" id="GO:0106435">
    <property type="term" value="F:carboxylesterase activity"/>
    <property type="evidence" value="ECO:0007669"/>
    <property type="project" value="UniProtKB-EC"/>
</dbReference>
<dbReference type="Proteomes" id="UP000244911">
    <property type="component" value="Unassembled WGS sequence"/>
</dbReference>
<dbReference type="InterPro" id="IPR029058">
    <property type="entry name" value="AB_hydrolase_fold"/>
</dbReference>
<evidence type="ECO:0000256" key="1">
    <source>
        <dbReference type="ARBA" id="ARBA00006499"/>
    </source>
</evidence>
<reference evidence="4 5" key="1">
    <citation type="submission" date="2018-03" db="EMBL/GenBank/DDBJ databases">
        <authorList>
            <person name="Keele B.F."/>
        </authorList>
    </citation>
    <scope>NUCLEOTIDE SEQUENCE [LARGE SCALE GENOMIC DNA]</scope>
    <source>
        <strain evidence="4 5">CECT 8811</strain>
    </source>
</reference>
<comment type="similarity">
    <text evidence="1">Belongs to the AB hydrolase superfamily. AB hydrolase 2 family.</text>
</comment>
<evidence type="ECO:0000256" key="2">
    <source>
        <dbReference type="ARBA" id="ARBA00022801"/>
    </source>
</evidence>
<dbReference type="PANTHER" id="PTHR10655">
    <property type="entry name" value="LYSOPHOSPHOLIPASE-RELATED"/>
    <property type="match status" value="1"/>
</dbReference>
<sequence length="227" mass="24452">MTRILESKRREAASGTTKSVVVFLHGYGADGADLLGLADPLSEHMPDTTFIAPDAPEKCLGNPMGYQWFPIPWLDGSSEEDSMRGVDMATADINAFLDQVLEDEGIEPSQLIVFGFSQGTMMSLRVLPRRDEPIAGLVAFSGRMLEPDQFAENVVSKLPILLVHGDQDDMVPPGHFSESGEVLQAAGFETYGFIMKGTGHGIAMDGLSVALSFMRDNLGMTPAKAAN</sequence>
<dbReference type="OrthoDB" id="9801763at2"/>
<dbReference type="InterPro" id="IPR003140">
    <property type="entry name" value="PLipase/COase/thioEstase"/>
</dbReference>
<evidence type="ECO:0000313" key="5">
    <source>
        <dbReference type="Proteomes" id="UP000244911"/>
    </source>
</evidence>
<keyword evidence="5" id="KW-1185">Reference proteome</keyword>
<name>A0A2R8AJJ8_9RHOB</name>
<dbReference type="SUPFAM" id="SSF53474">
    <property type="entry name" value="alpha/beta-Hydrolases"/>
    <property type="match status" value="1"/>
</dbReference>
<accession>A0A2R8AJJ8</accession>
<evidence type="ECO:0000313" key="4">
    <source>
        <dbReference type="EMBL" id="SPF76190.1"/>
    </source>
</evidence>
<dbReference type="EC" id="3.1.1.1" evidence="4"/>
<dbReference type="RefSeq" id="WP_108856215.1">
    <property type="nucleotide sequence ID" value="NZ_OMOI01000001.1"/>
</dbReference>
<dbReference type="EMBL" id="OMOI01000001">
    <property type="protein sequence ID" value="SPF76190.1"/>
    <property type="molecule type" value="Genomic_DNA"/>
</dbReference>
<proteinExistence type="inferred from homology"/>